<evidence type="ECO:0000313" key="7">
    <source>
        <dbReference type="Proteomes" id="UP000189299"/>
    </source>
</evidence>
<keyword evidence="2" id="KW-1133">Transmembrane helix</keyword>
<feature type="transmembrane region" description="Helical" evidence="2">
    <location>
        <begin position="56"/>
        <end position="79"/>
    </location>
</feature>
<dbReference type="Pfam" id="PF20386">
    <property type="entry name" value="DUF6681"/>
    <property type="match status" value="1"/>
</dbReference>
<reference evidence="6 8" key="2">
    <citation type="submission" date="2018-03" db="EMBL/GenBank/DDBJ databases">
        <title>Draft genome sequences of four Enterococcus mundtii strains isolated from beef slaughterhouses in Kenya.</title>
        <authorList>
            <person name="Wambui J."/>
            <person name="Stevens M."/>
            <person name="Njage P."/>
            <person name="Stephan R."/>
            <person name="Tasara T."/>
        </authorList>
    </citation>
    <scope>NUCLEOTIDE SEQUENCE [LARGE SCALE GENOMIC DNA]</scope>
    <source>
        <strain evidence="6 8">H18-EM</strain>
    </source>
</reference>
<evidence type="ECO:0000313" key="6">
    <source>
        <dbReference type="EMBL" id="PTO37012.1"/>
    </source>
</evidence>
<evidence type="ECO:0000256" key="1">
    <source>
        <dbReference type="SAM" id="MobiDB-lite"/>
    </source>
</evidence>
<protein>
    <submittedName>
        <fullName evidence="5">Uncharacterized protein</fullName>
    </submittedName>
</protein>
<reference evidence="4 10" key="4">
    <citation type="submission" date="2020-04" db="EMBL/GenBank/DDBJ databases">
        <authorList>
            <person name="Abaymova A."/>
            <person name="Teymurazov M."/>
            <person name="Tazyna O."/>
            <person name="Chatushin Y."/>
            <person name="Svetoch E."/>
            <person name="Pereligyn V."/>
            <person name="Pohylenko V."/>
            <person name="Platonov M."/>
            <person name="Kartsev N."/>
            <person name="Skryabin Y."/>
            <person name="Sizova A."/>
            <person name="Solomentsev V."/>
            <person name="Kislichkina A."/>
            <person name="Bogun A."/>
        </authorList>
    </citation>
    <scope>NUCLEOTIDE SEQUENCE [LARGE SCALE GENOMIC DNA]</scope>
    <source>
        <strain evidence="4">SCPM-O-B-8398</strain>
        <strain evidence="10">SCPM-O-B-8398 (E28)</strain>
    </source>
</reference>
<evidence type="ECO:0000313" key="4">
    <source>
        <dbReference type="EMBL" id="NMP58048.1"/>
    </source>
</evidence>
<evidence type="ECO:0000313" key="9">
    <source>
        <dbReference type="Proteomes" id="UP000509460"/>
    </source>
</evidence>
<evidence type="ECO:0000313" key="10">
    <source>
        <dbReference type="Proteomes" id="UP000557857"/>
    </source>
</evidence>
<dbReference type="STRING" id="53346.A5802_002083"/>
<dbReference type="Proteomes" id="UP000244022">
    <property type="component" value="Unassembled WGS sequence"/>
</dbReference>
<dbReference type="RefSeq" id="WP_010736631.1">
    <property type="nucleotide sequence ID" value="NZ_AP019810.1"/>
</dbReference>
<dbReference type="EMBL" id="PYGR01000004">
    <property type="protein sequence ID" value="PTO37012.1"/>
    <property type="molecule type" value="Genomic_DNA"/>
</dbReference>
<gene>
    <name evidence="5" type="ORF">BTN92_08755</name>
    <name evidence="6" type="ORF">C6N14_01730</name>
    <name evidence="3" type="ORF">EM151A_1010</name>
    <name evidence="4" type="ORF">HI921_06140</name>
</gene>
<feature type="region of interest" description="Disordered" evidence="1">
    <location>
        <begin position="239"/>
        <end position="259"/>
    </location>
</feature>
<dbReference type="InterPro" id="IPR046503">
    <property type="entry name" value="DUF6681"/>
</dbReference>
<dbReference type="EMBL" id="JABCAG010000013">
    <property type="protein sequence ID" value="NMP58048.1"/>
    <property type="molecule type" value="Genomic_DNA"/>
</dbReference>
<feature type="transmembrane region" description="Helical" evidence="2">
    <location>
        <begin position="24"/>
        <end position="44"/>
    </location>
</feature>
<dbReference type="Proteomes" id="UP000509460">
    <property type="component" value="Chromosome"/>
</dbReference>
<evidence type="ECO:0000313" key="3">
    <source>
        <dbReference type="EMBL" id="BBM14247.1"/>
    </source>
</evidence>
<evidence type="ECO:0000313" key="5">
    <source>
        <dbReference type="EMBL" id="ONN43141.1"/>
    </source>
</evidence>
<dbReference type="AlphaFoldDB" id="A0A1A6G3R4"/>
<dbReference type="EMBL" id="AP019810">
    <property type="protein sequence ID" value="BBM14247.1"/>
    <property type="molecule type" value="Genomic_DNA"/>
</dbReference>
<keyword evidence="2" id="KW-0812">Transmembrane</keyword>
<reference evidence="3 9" key="3">
    <citation type="submission" date="2019-07" db="EMBL/GenBank/DDBJ databases">
        <title>antibiotic susceptibility of plant-derived lactic acid bacteria.</title>
        <authorList>
            <person name="Sugiyama M."/>
            <person name="Noda M."/>
        </authorList>
    </citation>
    <scope>NUCLEOTIDE SEQUENCE [LARGE SCALE GENOMIC DNA]</scope>
    <source>
        <strain evidence="3 9">15-1A</strain>
    </source>
</reference>
<sequence>MTFILDIINGIHKFLGYLDISPKYLNRGYTILSVIPTVYLLRIVYGLWQNQNYLQFFLYGLGFLVLLYFTVLNVFYYFFDKNSKADVTQVIVKYLPDEAFNIEGETVRGNNGNIDKVNTEKANVLFDEDYQLKLAENMRYLIEKGEIKVNELGRMDGFLIDRNTLYPYYYVKKVSDKTYQLSIGRNYSSMEKVGTIKVDSPEDHIEPVGLFLAGGDFVKDGLRYHEPYRLKLIIKKNQPKEQEGEVTYSRSQRRKKSKV</sequence>
<dbReference type="OrthoDB" id="2192445at2"/>
<dbReference type="Proteomes" id="UP000557857">
    <property type="component" value="Unassembled WGS sequence"/>
</dbReference>
<name>A0A1A6G3R4_ENTMU</name>
<reference evidence="5 7" key="1">
    <citation type="submission" date="2016-12" db="EMBL/GenBank/DDBJ databases">
        <authorList>
            <person name="Song W.-J."/>
            <person name="Kurnit D.M."/>
        </authorList>
    </citation>
    <scope>NUCLEOTIDE SEQUENCE [LARGE SCALE GENOMIC DNA]</scope>
    <source>
        <strain evidence="5 7">CGB1038-1_S1</strain>
    </source>
</reference>
<dbReference type="Proteomes" id="UP000189299">
    <property type="component" value="Unassembled WGS sequence"/>
</dbReference>
<evidence type="ECO:0000313" key="8">
    <source>
        <dbReference type="Proteomes" id="UP000244022"/>
    </source>
</evidence>
<accession>A0A1A6G3R4</accession>
<evidence type="ECO:0000256" key="2">
    <source>
        <dbReference type="SAM" id="Phobius"/>
    </source>
</evidence>
<proteinExistence type="predicted"/>
<dbReference type="EMBL" id="MSTR01000007">
    <property type="protein sequence ID" value="ONN43141.1"/>
    <property type="molecule type" value="Genomic_DNA"/>
</dbReference>
<keyword evidence="2" id="KW-0472">Membrane</keyword>
<organism evidence="5 7">
    <name type="scientific">Enterococcus mundtii</name>
    <dbReference type="NCBI Taxonomy" id="53346"/>
    <lineage>
        <taxon>Bacteria</taxon>
        <taxon>Bacillati</taxon>
        <taxon>Bacillota</taxon>
        <taxon>Bacilli</taxon>
        <taxon>Lactobacillales</taxon>
        <taxon>Enterococcaceae</taxon>
        <taxon>Enterococcus</taxon>
    </lineage>
</organism>